<gene>
    <name evidence="4" type="ORF">ACFSM5_02130</name>
</gene>
<feature type="signal peptide" evidence="2">
    <location>
        <begin position="1"/>
        <end position="20"/>
    </location>
</feature>
<feature type="domain" description="Solute-binding protein family 3/N-terminal" evidence="3">
    <location>
        <begin position="25"/>
        <end position="245"/>
    </location>
</feature>
<keyword evidence="5" id="KW-1185">Reference proteome</keyword>
<reference evidence="5" key="1">
    <citation type="journal article" date="2019" name="Int. J. Syst. Evol. Microbiol.">
        <title>The Global Catalogue of Microorganisms (GCM) 10K type strain sequencing project: providing services to taxonomists for standard genome sequencing and annotation.</title>
        <authorList>
            <consortium name="The Broad Institute Genomics Platform"/>
            <consortium name="The Broad Institute Genome Sequencing Center for Infectious Disease"/>
            <person name="Wu L."/>
            <person name="Ma J."/>
        </authorList>
    </citation>
    <scope>NUCLEOTIDE SEQUENCE [LARGE SCALE GENOMIC DNA]</scope>
    <source>
        <strain evidence="5">CGMCC 1.19062</strain>
    </source>
</reference>
<dbReference type="PANTHER" id="PTHR35936:SF25">
    <property type="entry name" value="ABC TRANSPORTER SUBSTRATE-BINDING PROTEIN"/>
    <property type="match status" value="1"/>
</dbReference>
<evidence type="ECO:0000259" key="3">
    <source>
        <dbReference type="Pfam" id="PF00497"/>
    </source>
</evidence>
<dbReference type="Gene3D" id="3.40.190.10">
    <property type="entry name" value="Periplasmic binding protein-like II"/>
    <property type="match status" value="2"/>
</dbReference>
<dbReference type="Pfam" id="PF00497">
    <property type="entry name" value="SBP_bac_3"/>
    <property type="match status" value="1"/>
</dbReference>
<evidence type="ECO:0000256" key="2">
    <source>
        <dbReference type="SAM" id="SignalP"/>
    </source>
</evidence>
<name>A0ABW5DKS4_9PROT</name>
<organism evidence="4 5">
    <name type="scientific">Lacibacterium aquatile</name>
    <dbReference type="NCBI Taxonomy" id="1168082"/>
    <lineage>
        <taxon>Bacteria</taxon>
        <taxon>Pseudomonadati</taxon>
        <taxon>Pseudomonadota</taxon>
        <taxon>Alphaproteobacteria</taxon>
        <taxon>Rhodospirillales</taxon>
        <taxon>Rhodospirillaceae</taxon>
    </lineage>
</organism>
<feature type="chain" id="PRO_5047344799" evidence="2">
    <location>
        <begin position="21"/>
        <end position="250"/>
    </location>
</feature>
<protein>
    <submittedName>
        <fullName evidence="4">Substrate-binding periplasmic protein</fullName>
    </submittedName>
</protein>
<keyword evidence="1 2" id="KW-0732">Signal</keyword>
<dbReference type="Proteomes" id="UP001597295">
    <property type="component" value="Unassembled WGS sequence"/>
</dbReference>
<dbReference type="InterPro" id="IPR001638">
    <property type="entry name" value="Solute-binding_3/MltF_N"/>
</dbReference>
<dbReference type="SUPFAM" id="SSF53850">
    <property type="entry name" value="Periplasmic binding protein-like II"/>
    <property type="match status" value="1"/>
</dbReference>
<sequence>MRLAATLFFAVLLAPAFVSAEELQLVTGNEYEPYTDQKLPEGGLATEIVRAAFAKEGHTVKVEFAPWKRGAELAAKGEVAATFPYVISEERQKTYNYSEPMLFLQQILKANPASGITSADPASLKGKRICLPLGYSTVKTVQPLVDSKEIIRSELPDMKSCMQHVASGRSDFLIIDKISGAIAMSAAQQTEASFKSFPVENATNTLHLIVGKERADGAKVLAAFNAGFAKLKSGGELAAIIKKHVPGYTE</sequence>
<proteinExistence type="predicted"/>
<dbReference type="EMBL" id="JBHUIP010000003">
    <property type="protein sequence ID" value="MFD2261667.1"/>
    <property type="molecule type" value="Genomic_DNA"/>
</dbReference>
<accession>A0ABW5DKS4</accession>
<evidence type="ECO:0000256" key="1">
    <source>
        <dbReference type="ARBA" id="ARBA00022729"/>
    </source>
</evidence>
<evidence type="ECO:0000313" key="4">
    <source>
        <dbReference type="EMBL" id="MFD2261667.1"/>
    </source>
</evidence>
<dbReference type="RefSeq" id="WP_379874583.1">
    <property type="nucleotide sequence ID" value="NZ_JBHUIP010000003.1"/>
</dbReference>
<comment type="caution">
    <text evidence="4">The sequence shown here is derived from an EMBL/GenBank/DDBJ whole genome shotgun (WGS) entry which is preliminary data.</text>
</comment>
<dbReference type="PANTHER" id="PTHR35936">
    <property type="entry name" value="MEMBRANE-BOUND LYTIC MUREIN TRANSGLYCOSYLASE F"/>
    <property type="match status" value="1"/>
</dbReference>
<evidence type="ECO:0000313" key="5">
    <source>
        <dbReference type="Proteomes" id="UP001597295"/>
    </source>
</evidence>